<dbReference type="SUPFAM" id="SSF56300">
    <property type="entry name" value="Metallo-dependent phosphatases"/>
    <property type="match status" value="1"/>
</dbReference>
<dbReference type="EMBL" id="QNRO01000004">
    <property type="protein sequence ID" value="RBP32407.1"/>
    <property type="molecule type" value="Genomic_DNA"/>
</dbReference>
<dbReference type="OrthoDB" id="6953533at2"/>
<comment type="caution">
    <text evidence="1">The sequence shown here is derived from an EMBL/GenBank/DDBJ whole genome shotgun (WGS) entry which is preliminary data.</text>
</comment>
<evidence type="ECO:0000313" key="2">
    <source>
        <dbReference type="Proteomes" id="UP000252995"/>
    </source>
</evidence>
<dbReference type="Proteomes" id="UP000252995">
    <property type="component" value="Unassembled WGS sequence"/>
</dbReference>
<proteinExistence type="predicted"/>
<dbReference type="STRING" id="379482.SAMN04487961_0725"/>
<dbReference type="InterPro" id="IPR029052">
    <property type="entry name" value="Metallo-depent_PP-like"/>
</dbReference>
<dbReference type="AlphaFoldDB" id="A0A366GW45"/>
<name>A0A366GW45_9GAMM</name>
<reference evidence="1 2" key="1">
    <citation type="submission" date="2018-06" db="EMBL/GenBank/DDBJ databases">
        <title>Freshwater and sediment microbial communities from various areas in North America, analyzing microbe dynamics in response to fracking.</title>
        <authorList>
            <person name="Lamendella R."/>
        </authorList>
    </citation>
    <scope>NUCLEOTIDE SEQUENCE [LARGE SCALE GENOMIC DNA]</scope>
    <source>
        <strain evidence="1 2">114J</strain>
    </source>
</reference>
<gene>
    <name evidence="1" type="ORF">DET50_104176</name>
</gene>
<evidence type="ECO:0000313" key="1">
    <source>
        <dbReference type="EMBL" id="RBP32407.1"/>
    </source>
</evidence>
<evidence type="ECO:0008006" key="3">
    <source>
        <dbReference type="Google" id="ProtNLM"/>
    </source>
</evidence>
<organism evidence="1 2">
    <name type="scientific">Marinobacter pelagius</name>
    <dbReference type="NCBI Taxonomy" id="379482"/>
    <lineage>
        <taxon>Bacteria</taxon>
        <taxon>Pseudomonadati</taxon>
        <taxon>Pseudomonadota</taxon>
        <taxon>Gammaproteobacteria</taxon>
        <taxon>Pseudomonadales</taxon>
        <taxon>Marinobacteraceae</taxon>
        <taxon>Marinobacter</taxon>
    </lineage>
</organism>
<dbReference type="Gene3D" id="3.60.21.10">
    <property type="match status" value="1"/>
</dbReference>
<accession>A0A366GW45</accession>
<sequence>MAQEGRSCPLAYRYDPADLCRQVSESSADVLYVIGGLYGNVYALDEIERMARAEEREGRRVQLVFNGDFNWFNASDELFREVNERVLGHTVSLGNVEYELANPSPGAGCGCAYPEFVEQDVVERSNRIIERLQGVASACQDIRKQLADSPRYRCLMFGGLKILVLHGDPESLAGWGLAHEAFAEGNESSLAEWFNATGADGIVCTHTCLPVLWSGLVAKQARVVVNNGSAGMGNLENDPRGLITRISASMPSVEPVAALERRGLHFSLVPVAFDQRAWLTRFDALWPSGSDAQVSYRNRLLNGTSLAPGDVVFPSGF</sequence>
<dbReference type="RefSeq" id="WP_113861960.1">
    <property type="nucleotide sequence ID" value="NZ_QNRO01000004.1"/>
</dbReference>
<protein>
    <recommendedName>
        <fullName evidence="3">Calcineurin-like phosphoesterase family protein</fullName>
    </recommendedName>
</protein>